<dbReference type="RefSeq" id="WP_012159634.1">
    <property type="nucleotide sequence ID" value="NC_009922.1"/>
</dbReference>
<evidence type="ECO:0000259" key="1">
    <source>
        <dbReference type="SMART" id="SM00881"/>
    </source>
</evidence>
<gene>
    <name evidence="2" type="ordered locus">Clos_1782</name>
</gene>
<dbReference type="InterPro" id="IPR003781">
    <property type="entry name" value="CoA-bd"/>
</dbReference>
<dbReference type="Proteomes" id="UP000000269">
    <property type="component" value="Chromosome"/>
</dbReference>
<dbReference type="Gene3D" id="3.40.50.720">
    <property type="entry name" value="NAD(P)-binding Rossmann-like Domain"/>
    <property type="match status" value="1"/>
</dbReference>
<dbReference type="SUPFAM" id="SSF51735">
    <property type="entry name" value="NAD(P)-binding Rossmann-fold domains"/>
    <property type="match status" value="1"/>
</dbReference>
<evidence type="ECO:0000313" key="2">
    <source>
        <dbReference type="EMBL" id="ABW19322.1"/>
    </source>
</evidence>
<dbReference type="HOGENOM" id="CLU_112567_1_2_9"/>
<dbReference type="InterPro" id="IPR036291">
    <property type="entry name" value="NAD(P)-bd_dom_sf"/>
</dbReference>
<reference evidence="3" key="1">
    <citation type="submission" date="2007-10" db="EMBL/GenBank/DDBJ databases">
        <title>Complete genome of Alkaliphilus oremlandii OhILAs.</title>
        <authorList>
            <person name="Copeland A."/>
            <person name="Lucas S."/>
            <person name="Lapidus A."/>
            <person name="Barry K."/>
            <person name="Detter J.C."/>
            <person name="Glavina del Rio T."/>
            <person name="Hammon N."/>
            <person name="Israni S."/>
            <person name="Dalin E."/>
            <person name="Tice H."/>
            <person name="Pitluck S."/>
            <person name="Chain P."/>
            <person name="Malfatti S."/>
            <person name="Shin M."/>
            <person name="Vergez L."/>
            <person name="Schmutz J."/>
            <person name="Larimer F."/>
            <person name="Land M."/>
            <person name="Hauser L."/>
            <person name="Kyrpides N."/>
            <person name="Mikhailova N."/>
            <person name="Stolz J.F."/>
            <person name="Dawson A."/>
            <person name="Fisher E."/>
            <person name="Crable B."/>
            <person name="Perera E."/>
            <person name="Lisak J."/>
            <person name="Ranganathan M."/>
            <person name="Basu P."/>
            <person name="Richardson P."/>
        </authorList>
    </citation>
    <scope>NUCLEOTIDE SEQUENCE [LARGE SCALE GENOMIC DNA]</scope>
    <source>
        <strain evidence="3">OhILAs</strain>
    </source>
</reference>
<keyword evidence="3" id="KW-1185">Reference proteome</keyword>
<protein>
    <submittedName>
        <fullName evidence="2">CoA-binding domain protein</fullName>
    </submittedName>
</protein>
<name>A8MHP0_ALKOO</name>
<evidence type="ECO:0000313" key="3">
    <source>
        <dbReference type="Proteomes" id="UP000000269"/>
    </source>
</evidence>
<dbReference type="Pfam" id="PF13380">
    <property type="entry name" value="CoA_binding_2"/>
    <property type="match status" value="1"/>
</dbReference>
<dbReference type="OrthoDB" id="9804695at2"/>
<dbReference type="SMART" id="SM00881">
    <property type="entry name" value="CoA_binding"/>
    <property type="match status" value="1"/>
</dbReference>
<dbReference type="PANTHER" id="PTHR33303:SF2">
    <property type="entry name" value="COA-BINDING DOMAIN-CONTAINING PROTEIN"/>
    <property type="match status" value="1"/>
</dbReference>
<dbReference type="PANTHER" id="PTHR33303">
    <property type="entry name" value="CYTOPLASMIC PROTEIN-RELATED"/>
    <property type="match status" value="1"/>
</dbReference>
<proteinExistence type="predicted"/>
<feature type="domain" description="CoA-binding" evidence="1">
    <location>
        <begin position="11"/>
        <end position="103"/>
    </location>
</feature>
<accession>A8MHP0</accession>
<organism evidence="2 3">
    <name type="scientific">Alkaliphilus oremlandii (strain OhILAs)</name>
    <name type="common">Clostridium oremlandii (strain OhILAs)</name>
    <dbReference type="NCBI Taxonomy" id="350688"/>
    <lineage>
        <taxon>Bacteria</taxon>
        <taxon>Bacillati</taxon>
        <taxon>Bacillota</taxon>
        <taxon>Clostridia</taxon>
        <taxon>Peptostreptococcales</taxon>
        <taxon>Natronincolaceae</taxon>
        <taxon>Alkaliphilus</taxon>
    </lineage>
</organism>
<dbReference type="AlphaFoldDB" id="A8MHP0"/>
<dbReference type="KEGG" id="aoe:Clos_1782"/>
<sequence>MDAIEVVKKEMLDRKVWAVIGATPDPEKFGYKIYKKLKDHGYTVYGVNPKYESIDGDQLYPSLKELPEKPECINMVVNPKLSKAALEEIGALGIEYVWFQPGTFDEDVIDTAEEKGMKIVFYDCVLVALGGDH</sequence>
<dbReference type="eggNOG" id="COG1832">
    <property type="taxonomic scope" value="Bacteria"/>
</dbReference>
<dbReference type="STRING" id="350688.Clos_1782"/>
<dbReference type="EMBL" id="CP000853">
    <property type="protein sequence ID" value="ABW19322.1"/>
    <property type="molecule type" value="Genomic_DNA"/>
</dbReference>